<reference evidence="10 11" key="1">
    <citation type="submission" date="2023-11" db="EMBL/GenBank/DDBJ databases">
        <authorList>
            <person name="Hedman E."/>
            <person name="Englund M."/>
            <person name="Stromberg M."/>
            <person name="Nyberg Akerstrom W."/>
            <person name="Nylinder S."/>
            <person name="Jareborg N."/>
            <person name="Kallberg Y."/>
            <person name="Kronander E."/>
        </authorList>
    </citation>
    <scope>NUCLEOTIDE SEQUENCE [LARGE SCALE GENOMIC DNA]</scope>
</reference>
<proteinExistence type="predicted"/>
<evidence type="ECO:0000256" key="1">
    <source>
        <dbReference type="ARBA" id="ARBA00012493"/>
    </source>
</evidence>
<evidence type="ECO:0000256" key="8">
    <source>
        <dbReference type="SAM" id="MobiDB-lite"/>
    </source>
</evidence>
<feature type="compositionally biased region" description="Polar residues" evidence="8">
    <location>
        <begin position="1311"/>
        <end position="1337"/>
    </location>
</feature>
<dbReference type="SUPFAM" id="SSF50630">
    <property type="entry name" value="Acid proteases"/>
    <property type="match status" value="1"/>
</dbReference>
<dbReference type="Gene3D" id="2.40.70.10">
    <property type="entry name" value="Acid Proteases"/>
    <property type="match status" value="1"/>
</dbReference>
<dbReference type="EC" id="2.7.7.49" evidence="1"/>
<dbReference type="Gene3D" id="3.10.20.370">
    <property type="match status" value="1"/>
</dbReference>
<accession>A0AAV1LQJ0</accession>
<comment type="caution">
    <text evidence="10">The sequence shown here is derived from an EMBL/GenBank/DDBJ whole genome shotgun (WGS) entry which is preliminary data.</text>
</comment>
<evidence type="ECO:0000313" key="10">
    <source>
        <dbReference type="EMBL" id="CAK1596562.1"/>
    </source>
</evidence>
<evidence type="ECO:0000313" key="11">
    <source>
        <dbReference type="Proteomes" id="UP001314205"/>
    </source>
</evidence>
<organism evidence="10 11">
    <name type="scientific">Parnassius mnemosyne</name>
    <name type="common">clouded apollo</name>
    <dbReference type="NCBI Taxonomy" id="213953"/>
    <lineage>
        <taxon>Eukaryota</taxon>
        <taxon>Metazoa</taxon>
        <taxon>Ecdysozoa</taxon>
        <taxon>Arthropoda</taxon>
        <taxon>Hexapoda</taxon>
        <taxon>Insecta</taxon>
        <taxon>Pterygota</taxon>
        <taxon>Neoptera</taxon>
        <taxon>Endopterygota</taxon>
        <taxon>Lepidoptera</taxon>
        <taxon>Glossata</taxon>
        <taxon>Ditrysia</taxon>
        <taxon>Papilionoidea</taxon>
        <taxon>Papilionidae</taxon>
        <taxon>Parnassiinae</taxon>
        <taxon>Parnassini</taxon>
        <taxon>Parnassius</taxon>
        <taxon>Driopa</taxon>
    </lineage>
</organism>
<evidence type="ECO:0000256" key="4">
    <source>
        <dbReference type="ARBA" id="ARBA00022722"/>
    </source>
</evidence>
<evidence type="ECO:0000256" key="3">
    <source>
        <dbReference type="ARBA" id="ARBA00022695"/>
    </source>
</evidence>
<dbReference type="Gene3D" id="3.30.420.10">
    <property type="entry name" value="Ribonuclease H-like superfamily/Ribonuclease H"/>
    <property type="match status" value="1"/>
</dbReference>
<dbReference type="Proteomes" id="UP001314205">
    <property type="component" value="Unassembled WGS sequence"/>
</dbReference>
<dbReference type="PROSITE" id="PS50994">
    <property type="entry name" value="INTEGRASE"/>
    <property type="match status" value="1"/>
</dbReference>
<keyword evidence="3" id="KW-0548">Nucleotidyltransferase</keyword>
<feature type="compositionally biased region" description="Basic residues" evidence="8">
    <location>
        <begin position="1400"/>
        <end position="1409"/>
    </location>
</feature>
<dbReference type="FunFam" id="3.10.20.370:FF:000001">
    <property type="entry name" value="Retrovirus-related Pol polyprotein from transposon 17.6-like protein"/>
    <property type="match status" value="1"/>
</dbReference>
<dbReference type="PANTHER" id="PTHR37984:SF5">
    <property type="entry name" value="PROTEIN NYNRIN-LIKE"/>
    <property type="match status" value="1"/>
</dbReference>
<dbReference type="SUPFAM" id="SSF56672">
    <property type="entry name" value="DNA/RNA polymerases"/>
    <property type="match status" value="1"/>
</dbReference>
<dbReference type="Pfam" id="PF17921">
    <property type="entry name" value="Integrase_H2C2"/>
    <property type="match status" value="1"/>
</dbReference>
<keyword evidence="2" id="KW-0808">Transferase</keyword>
<dbReference type="Pfam" id="PF00078">
    <property type="entry name" value="RVT_1"/>
    <property type="match status" value="1"/>
</dbReference>
<dbReference type="InterPro" id="IPR000477">
    <property type="entry name" value="RT_dom"/>
</dbReference>
<feature type="domain" description="Integrase catalytic" evidence="9">
    <location>
        <begin position="1029"/>
        <end position="1193"/>
    </location>
</feature>
<dbReference type="InterPro" id="IPR021109">
    <property type="entry name" value="Peptidase_aspartic_dom_sf"/>
</dbReference>
<dbReference type="InterPro" id="IPR001584">
    <property type="entry name" value="Integrase_cat-core"/>
</dbReference>
<sequence>MAYIGNVPNFDYKNSEWAIFKGKLTQFFKVNNISGDNKSAILIANFSDETYRLVRNLAYPREIATLSYGELVELLDKHFEPKHSSFVDKARFYGATRNPGEPLGEWAARLRGLASYCNFGTALETVLLDCFVLGLGTGLERDRLFEQDISSLSFAKALEIAEQAAYTREAKALVSSETGINIKEEQVYYSAGESSRRSGGNRWRSSGGMHVGAADDSGSSGSGRASVSRNGCKEEVTNRCGVCGLKTHSAEKCRYRTYRCQKCGIKGLLKKMCKVRVNNINTVTEETESDGDCGDCMECRLHNMRYEILAPITVVVNISNKNFRMEVDSGSAISVMSEQFFLQYFPTVTLNYKCNIRICVYNGHKITPLGYFCTKVKYNGFMKQLNFFVIKNGGPPLLGRDFMSQFKIKLTSVNNNNILVDSYESEVQNLLNTYADLWSKELGAFNKFKITLHLKDNAVPKFFKPRTVPFALKDKVNEEIDRLTRAGILIPVNYSKYATPIVPVLKENGKIKIAGDYSLTLNKDLLIDKYPMPRIEEVFAKIGGGERYTKIDLSNAYNQFILCEESQELTTINTTRGLYKYTRLVYGLANVPAIFQRTLETLLAGIEGVSCWLDDVCITAPNKQLHLSRLREFLGRLKDAGLKLQKEKCHFFKRSVTYLGYVINRQGLKTCPKKIESILSIPRPQNILEVKRFLGIINYYRKFIPRASAILHPFHELLRNDAAWTWSERHEKAFIQVKRELSSDRVLMHFDPSARLVLSVDASPAGLGAVLAQGPEGNERPLAFASRSLTASESNYSQIHKEATAIIFGVKYFHQYLFGRKEPFVLKTDHRPLLAIFGKKNGVSVMAASRLQRYALFLSAYNYVIQYVSSDKNVVADYFSRTPNDKCLRESDDHENTSYLKFLDDTMLPVSFNNIRDATTRDKTLQTVIKYVRNGWPRKVRCKNIQPYFNCKTDLEVEHGCLMRGHRIVIPKIYRDRMLEELHNGHLGIVKTKGIARGKMWWPGIDSAIERLVSSCSACSAVRPEPPRAPPAPWPRAAAAWERVHIDYMQLGHRTYLVVVDSYSKWLECLHMCSTMSTKMLIQKLKYLFCTFGLPKLLVSDNDPKICNAEFRFFCKINGIKYMTSPIYHPCSNGQAENSVRTCKKMLKCILSNNLNVSNERMNELLLRCLFEYRSSIHSSTGETPSKLMFGREPRTRLDLILPPTNTDMQTSCDNSVRRFNIGEKVWARCYTSRKPFWSQATIVSREGNRMYTVSVAGQGVCKRHIDQLLRYTERYKTPETANDVSCASAFQPQYPTAISPAPPPVGMPGSINNAPLVNTASTNTHSNAETSPQEGSEPTLMLDEDRGEAVVADRQSVSVEGIVDRQDDGEQSESASVAPKPGPSAPHSDTEQSIPRCRYNLRPRKKKL</sequence>
<dbReference type="InterPro" id="IPR043128">
    <property type="entry name" value="Rev_trsase/Diguanyl_cyclase"/>
</dbReference>
<dbReference type="Pfam" id="PF00665">
    <property type="entry name" value="rve"/>
    <property type="match status" value="1"/>
</dbReference>
<evidence type="ECO:0000259" key="9">
    <source>
        <dbReference type="PROSITE" id="PS50994"/>
    </source>
</evidence>
<name>A0AAV1LQJ0_9NEOP</name>
<dbReference type="InterPro" id="IPR041588">
    <property type="entry name" value="Integrase_H2C2"/>
</dbReference>
<dbReference type="Pfam" id="PF17919">
    <property type="entry name" value="RT_RNaseH_2"/>
    <property type="match status" value="1"/>
</dbReference>
<dbReference type="InterPro" id="IPR036397">
    <property type="entry name" value="RNaseH_sf"/>
</dbReference>
<dbReference type="GO" id="GO:0003964">
    <property type="term" value="F:RNA-directed DNA polymerase activity"/>
    <property type="evidence" value="ECO:0007669"/>
    <property type="project" value="UniProtKB-KW"/>
</dbReference>
<feature type="region of interest" description="Disordered" evidence="8">
    <location>
        <begin position="193"/>
        <end position="228"/>
    </location>
</feature>
<gene>
    <name evidence="10" type="ORF">PARMNEM_LOCUS15891</name>
</gene>
<feature type="region of interest" description="Disordered" evidence="8">
    <location>
        <begin position="1296"/>
        <end position="1409"/>
    </location>
</feature>
<dbReference type="Gene3D" id="1.10.340.70">
    <property type="match status" value="1"/>
</dbReference>
<dbReference type="EMBL" id="CAVLGL010000093">
    <property type="protein sequence ID" value="CAK1596562.1"/>
    <property type="molecule type" value="Genomic_DNA"/>
</dbReference>
<keyword evidence="5" id="KW-0378">Hydrolase</keyword>
<evidence type="ECO:0000256" key="5">
    <source>
        <dbReference type="ARBA" id="ARBA00022759"/>
    </source>
</evidence>
<keyword evidence="4" id="KW-0540">Nuclease</keyword>
<dbReference type="CDD" id="cd09274">
    <property type="entry name" value="RNase_HI_RT_Ty3"/>
    <property type="match status" value="1"/>
</dbReference>
<evidence type="ECO:0000256" key="2">
    <source>
        <dbReference type="ARBA" id="ARBA00022679"/>
    </source>
</evidence>
<dbReference type="FunFam" id="3.30.70.270:FF:000026">
    <property type="entry name" value="Transposon Ty3-G Gag-Pol polyprotein"/>
    <property type="match status" value="1"/>
</dbReference>
<dbReference type="GO" id="GO:0004519">
    <property type="term" value="F:endonuclease activity"/>
    <property type="evidence" value="ECO:0007669"/>
    <property type="project" value="UniProtKB-KW"/>
</dbReference>
<dbReference type="CDD" id="cd01647">
    <property type="entry name" value="RT_LTR"/>
    <property type="match status" value="1"/>
</dbReference>
<dbReference type="Gene3D" id="3.30.70.270">
    <property type="match status" value="2"/>
</dbReference>
<dbReference type="SUPFAM" id="SSF53098">
    <property type="entry name" value="Ribonuclease H-like"/>
    <property type="match status" value="1"/>
</dbReference>
<keyword evidence="5" id="KW-0255">Endonuclease</keyword>
<keyword evidence="7" id="KW-0511">Multifunctional enzyme</keyword>
<dbReference type="FunFam" id="1.10.340.70:FF:000003">
    <property type="entry name" value="Protein CBG25708"/>
    <property type="match status" value="1"/>
</dbReference>
<dbReference type="GO" id="GO:0003676">
    <property type="term" value="F:nucleic acid binding"/>
    <property type="evidence" value="ECO:0007669"/>
    <property type="project" value="InterPro"/>
</dbReference>
<evidence type="ECO:0000256" key="6">
    <source>
        <dbReference type="ARBA" id="ARBA00022918"/>
    </source>
</evidence>
<dbReference type="GO" id="GO:0042575">
    <property type="term" value="C:DNA polymerase complex"/>
    <property type="evidence" value="ECO:0007669"/>
    <property type="project" value="UniProtKB-ARBA"/>
</dbReference>
<dbReference type="InterPro" id="IPR012337">
    <property type="entry name" value="RNaseH-like_sf"/>
</dbReference>
<keyword evidence="6" id="KW-0695">RNA-directed DNA polymerase</keyword>
<keyword evidence="11" id="KW-1185">Reference proteome</keyword>
<dbReference type="InterPro" id="IPR041577">
    <property type="entry name" value="RT_RNaseH_2"/>
</dbReference>
<protein>
    <recommendedName>
        <fullName evidence="1">RNA-directed DNA polymerase</fullName>
        <ecNumber evidence="1">2.7.7.49</ecNumber>
    </recommendedName>
</protein>
<dbReference type="Gene3D" id="3.10.10.10">
    <property type="entry name" value="HIV Type 1 Reverse Transcriptase, subunit A, domain 1"/>
    <property type="match status" value="1"/>
</dbReference>
<evidence type="ECO:0000256" key="7">
    <source>
        <dbReference type="ARBA" id="ARBA00023268"/>
    </source>
</evidence>
<dbReference type="InterPro" id="IPR050951">
    <property type="entry name" value="Retrovirus_Pol_polyprotein"/>
</dbReference>
<dbReference type="InterPro" id="IPR043502">
    <property type="entry name" value="DNA/RNA_pol_sf"/>
</dbReference>
<dbReference type="GO" id="GO:0015074">
    <property type="term" value="P:DNA integration"/>
    <property type="evidence" value="ECO:0007669"/>
    <property type="project" value="InterPro"/>
</dbReference>
<dbReference type="PANTHER" id="PTHR37984">
    <property type="entry name" value="PROTEIN CBG26694"/>
    <property type="match status" value="1"/>
</dbReference>